<keyword evidence="3" id="KW-1185">Reference proteome</keyword>
<dbReference type="PANTHER" id="PTHR14136">
    <property type="entry name" value="BTB_POZ DOMAIN-CONTAINING PROTEIN KCTD9"/>
    <property type="match status" value="1"/>
</dbReference>
<dbReference type="KEGG" id="nno:NONO_c35520"/>
<dbReference type="Gene3D" id="2.160.20.80">
    <property type="entry name" value="E3 ubiquitin-protein ligase SopA"/>
    <property type="match status" value="1"/>
</dbReference>
<protein>
    <submittedName>
        <fullName evidence="2">Pentapeptide repeat-containing protein</fullName>
    </submittedName>
</protein>
<dbReference type="EMBL" id="CP006850">
    <property type="protein sequence ID" value="AHH18339.1"/>
    <property type="molecule type" value="Genomic_DNA"/>
</dbReference>
<keyword evidence="1" id="KW-0472">Membrane</keyword>
<dbReference type="PANTHER" id="PTHR14136:SF17">
    <property type="entry name" value="BTB_POZ DOMAIN-CONTAINING PROTEIN KCTD9"/>
    <property type="match status" value="1"/>
</dbReference>
<dbReference type="Proteomes" id="UP000019150">
    <property type="component" value="Chromosome"/>
</dbReference>
<dbReference type="HOGENOM" id="CLU_1040668_0_0_11"/>
<reference evidence="2 3" key="1">
    <citation type="journal article" date="2014" name="Appl. Environ. Microbiol.">
        <title>Insights into the Microbial Degradation of Rubber and Gutta-Percha by Analysis of the Complete Genome of Nocardia nova SH22a.</title>
        <authorList>
            <person name="Luo Q."/>
            <person name="Hiessl S."/>
            <person name="Poehlein A."/>
            <person name="Daniel R."/>
            <person name="Steinbuchel A."/>
        </authorList>
    </citation>
    <scope>NUCLEOTIDE SEQUENCE [LARGE SCALE GENOMIC DNA]</scope>
    <source>
        <strain evidence="2">SH22a</strain>
    </source>
</reference>
<evidence type="ECO:0000313" key="3">
    <source>
        <dbReference type="Proteomes" id="UP000019150"/>
    </source>
</evidence>
<accession>W5TGN7</accession>
<gene>
    <name evidence="2" type="ORF">NONO_c35520</name>
</gene>
<proteinExistence type="predicted"/>
<evidence type="ECO:0000313" key="2">
    <source>
        <dbReference type="EMBL" id="AHH18339.1"/>
    </source>
</evidence>
<feature type="transmembrane region" description="Helical" evidence="1">
    <location>
        <begin position="41"/>
        <end position="62"/>
    </location>
</feature>
<dbReference type="STRING" id="1415166.NONO_c35520"/>
<dbReference type="RefSeq" id="WP_025349777.1">
    <property type="nucleotide sequence ID" value="NZ_CP006850.1"/>
</dbReference>
<name>W5TGN7_9NOCA</name>
<keyword evidence="1" id="KW-0812">Transmembrane</keyword>
<dbReference type="InterPro" id="IPR051082">
    <property type="entry name" value="Pentapeptide-BTB/POZ_domain"/>
</dbReference>
<dbReference type="SUPFAM" id="SSF141571">
    <property type="entry name" value="Pentapeptide repeat-like"/>
    <property type="match status" value="1"/>
</dbReference>
<dbReference type="AlphaFoldDB" id="W5TGN7"/>
<evidence type="ECO:0000256" key="1">
    <source>
        <dbReference type="SAM" id="Phobius"/>
    </source>
</evidence>
<dbReference type="Pfam" id="PF00805">
    <property type="entry name" value="Pentapeptide"/>
    <property type="match status" value="1"/>
</dbReference>
<organism evidence="2 3">
    <name type="scientific">Nocardia nova SH22a</name>
    <dbReference type="NCBI Taxonomy" id="1415166"/>
    <lineage>
        <taxon>Bacteria</taxon>
        <taxon>Bacillati</taxon>
        <taxon>Actinomycetota</taxon>
        <taxon>Actinomycetes</taxon>
        <taxon>Mycobacteriales</taxon>
        <taxon>Nocardiaceae</taxon>
        <taxon>Nocardia</taxon>
    </lineage>
</organism>
<dbReference type="InterPro" id="IPR001646">
    <property type="entry name" value="5peptide_repeat"/>
</dbReference>
<feature type="transmembrane region" description="Helical" evidence="1">
    <location>
        <begin position="7"/>
        <end position="29"/>
    </location>
</feature>
<dbReference type="eggNOG" id="COG1357">
    <property type="taxonomic scope" value="Bacteria"/>
</dbReference>
<sequence>MKLVTRAFSVFAVVTAFLALVCVVYYLPVLLAPTTKDAETFRGQLVPLVSAAIAGAVAVYAIKKHYLDKDKQYTDSFSTAIGHLGSGDPFLRAGGARELARIMHYTPADTVRVAETYADFLRLRAGADSRPAPEQPPAADIAAVIGCLPRRSALRTHVTLDLRGVRIPRADLAGTMLAGALLAHADLSGADLRGADLTGADLTGANLLGADLTGSALTGANLTDARLPHP</sequence>
<dbReference type="PATRIC" id="fig|1415166.3.peg.3643"/>
<keyword evidence="1" id="KW-1133">Transmembrane helix</keyword>